<evidence type="ECO:0000256" key="1">
    <source>
        <dbReference type="SAM" id="MobiDB-lite"/>
    </source>
</evidence>
<accession>A0A812RDF6</accession>
<dbReference type="AlphaFoldDB" id="A0A812RDF6"/>
<evidence type="ECO:0000313" key="3">
    <source>
        <dbReference type="EMBL" id="CAE7431627.1"/>
    </source>
</evidence>
<feature type="compositionally biased region" description="Acidic residues" evidence="1">
    <location>
        <begin position="662"/>
        <end position="673"/>
    </location>
</feature>
<organism evidence="3 4">
    <name type="scientific">Symbiodinium necroappetens</name>
    <dbReference type="NCBI Taxonomy" id="1628268"/>
    <lineage>
        <taxon>Eukaryota</taxon>
        <taxon>Sar</taxon>
        <taxon>Alveolata</taxon>
        <taxon>Dinophyceae</taxon>
        <taxon>Suessiales</taxon>
        <taxon>Symbiodiniaceae</taxon>
        <taxon>Symbiodinium</taxon>
    </lineage>
</organism>
<dbReference type="GO" id="GO:0005737">
    <property type="term" value="C:cytoplasm"/>
    <property type="evidence" value="ECO:0007669"/>
    <property type="project" value="TreeGrafter"/>
</dbReference>
<dbReference type="SUPFAM" id="SSF50978">
    <property type="entry name" value="WD40 repeat-like"/>
    <property type="match status" value="1"/>
</dbReference>
<dbReference type="PANTHER" id="PTHR13268">
    <property type="entry name" value="BREAST CARCINOMA AMPLIFIED SEQUENCE 3"/>
    <property type="match status" value="1"/>
</dbReference>
<dbReference type="InterPro" id="IPR048382">
    <property type="entry name" value="BCAS3_WD40"/>
</dbReference>
<dbReference type="EMBL" id="CAJNJA010018797">
    <property type="protein sequence ID" value="CAE7431627.1"/>
    <property type="molecule type" value="Genomic_DNA"/>
</dbReference>
<dbReference type="PANTHER" id="PTHR13268:SF0">
    <property type="entry name" value="BCAS3 MICROTUBULE ASSOCIATED CELL MIGRATION FACTOR"/>
    <property type="match status" value="1"/>
</dbReference>
<feature type="region of interest" description="Disordered" evidence="1">
    <location>
        <begin position="487"/>
        <end position="535"/>
    </location>
</feature>
<reference evidence="3" key="1">
    <citation type="submission" date="2021-02" db="EMBL/GenBank/DDBJ databases">
        <authorList>
            <person name="Dougan E. K."/>
            <person name="Rhodes N."/>
            <person name="Thang M."/>
            <person name="Chan C."/>
        </authorList>
    </citation>
    <scope>NUCLEOTIDE SEQUENCE</scope>
</reference>
<keyword evidence="4" id="KW-1185">Reference proteome</keyword>
<comment type="caution">
    <text evidence="3">The sequence shown here is derived from an EMBL/GenBank/DDBJ whole genome shotgun (WGS) entry which is preliminary data.</text>
</comment>
<dbReference type="InterPro" id="IPR015943">
    <property type="entry name" value="WD40/YVTN_repeat-like_dom_sf"/>
</dbReference>
<dbReference type="SMART" id="SM00320">
    <property type="entry name" value="WD40"/>
    <property type="match status" value="2"/>
</dbReference>
<dbReference type="InterPro" id="IPR045142">
    <property type="entry name" value="BCAS3-like"/>
</dbReference>
<sequence>AVRHITWLSLERALWPPEETPRQLLVVGYTDGFQLWDLQDPTAAKELVSKYDKAVLQARLLPLPLLPASEQTEPGESFLGVSAAPLMAYLHKGSPALVRLFSLRSHDDVHLLRLTEPARSLQAGRRFFAVGFAKQVELYDALQFHALFSVQCHGAAGPTFALSHRWLAYNLPPHVMVSTGSSYAGPQPGLPGKPRLPAVVKDGLEYLGQVGQRTLDQVLMPPTTAPESASQGSASLRSGSVAVRDVETQTVISQFEDHAEAVECMVWDPSGLQLVTCAALGHRILVHRAVLGKGHALTLDSGKDGAQLGSLTFQHVFTLSRGLTPAVISNIAISDDSQFVAVSSAKGTTHVFRLPSFHSHRHQLLETGAVVVPGMAGVDTGPVNLSVCTRVRLGSVLLQEGLMPHSSFFVPRVGRGTSSGPTFPWIYVATRAGSLTVYSLHLTPSSIANTSTDPGEISDGPGSEEWSTCLQRETRICRPLRHFNERRLSARDGETTSARSGPPRGSGAASASAASPRQRGSPRHGSDLSPAATTRSDEGVSKWLAFAETATHVSTQVPLWLCPQLRVFAYPPDVNRDHLNASLRAGEMVPGRREIEISRSEHPSETVLYHGETASGDDLRQLFGGALGAAVGEESSQALARPRLTLSGGWPPAFGRPGAIDSPEDPEDDWVKA</sequence>
<feature type="region of interest" description="Disordered" evidence="1">
    <location>
        <begin position="647"/>
        <end position="673"/>
    </location>
</feature>
<dbReference type="Gene3D" id="2.130.10.10">
    <property type="entry name" value="YVTN repeat-like/Quinoprotein amine dehydrogenase"/>
    <property type="match status" value="1"/>
</dbReference>
<feature type="domain" description="BCAS3 WD40" evidence="2">
    <location>
        <begin position="20"/>
        <end position="170"/>
    </location>
</feature>
<protein>
    <submittedName>
        <fullName evidence="3">ATG18H protein</fullName>
    </submittedName>
</protein>
<dbReference type="OrthoDB" id="25778at2759"/>
<evidence type="ECO:0000313" key="4">
    <source>
        <dbReference type="Proteomes" id="UP000601435"/>
    </source>
</evidence>
<dbReference type="Pfam" id="PF21034">
    <property type="entry name" value="BCAS3_WD40"/>
    <property type="match status" value="2"/>
</dbReference>
<dbReference type="InterPro" id="IPR001680">
    <property type="entry name" value="WD40_rpt"/>
</dbReference>
<dbReference type="GO" id="GO:0042594">
    <property type="term" value="P:response to starvation"/>
    <property type="evidence" value="ECO:0007669"/>
    <property type="project" value="TreeGrafter"/>
</dbReference>
<dbReference type="Proteomes" id="UP000601435">
    <property type="component" value="Unassembled WGS sequence"/>
</dbReference>
<proteinExistence type="predicted"/>
<feature type="domain" description="BCAS3 WD40" evidence="2">
    <location>
        <begin position="242"/>
        <end position="357"/>
    </location>
</feature>
<feature type="compositionally biased region" description="Low complexity" evidence="1">
    <location>
        <begin position="497"/>
        <end position="519"/>
    </location>
</feature>
<evidence type="ECO:0000259" key="2">
    <source>
        <dbReference type="Pfam" id="PF21034"/>
    </source>
</evidence>
<dbReference type="InterPro" id="IPR036322">
    <property type="entry name" value="WD40_repeat_dom_sf"/>
</dbReference>
<gene>
    <name evidence="3" type="primary">ATG18H</name>
    <name evidence="3" type="ORF">SNEC2469_LOCUS11852</name>
</gene>
<dbReference type="GO" id="GO:0006914">
    <property type="term" value="P:autophagy"/>
    <property type="evidence" value="ECO:0007669"/>
    <property type="project" value="InterPro"/>
</dbReference>
<name>A0A812RDF6_9DINO</name>
<feature type="non-terminal residue" evidence="3">
    <location>
        <position position="673"/>
    </location>
</feature>
<feature type="region of interest" description="Disordered" evidence="1">
    <location>
        <begin position="445"/>
        <end position="466"/>
    </location>
</feature>